<dbReference type="InterPro" id="IPR036597">
    <property type="entry name" value="Fido-like_dom_sf"/>
</dbReference>
<accession>A0A1W6AII4</accession>
<dbReference type="AlphaFoldDB" id="A0A1W6AII4"/>
<name>A0A1W6AII4_BACMY</name>
<sequence length="347" mass="41283">MRDFFEDKYLDIELQRELIKLISEISEYKGKISAYQERNPDIFNNLEKTIPLHYIKNFNSVFLGIKVPNKRLKELILNGMLPKTTEEDAIFCYYQTLSLVQKKFYSLPTNPETIQELHFQLIHYITSDSAMWREKEFIVPVVPEYGMHSSSYRPLSRKLIPRSVEQLCEQYNILEANKEFHSLILIARFMLNFYCILPFNQGNRRLAFILMQFLLMKNEHTFIKYICLDKYITKHESKYYESIFKSSVNWYCSGHNISFWLKIFLTIILDAYRDLHLIVQGSVCRYTKIERIKNYILKQKKPFTKEDIRGVYPDIAESTISKALASFQSLGHIKLVSRGRNAQWIRI</sequence>
<dbReference type="Proteomes" id="UP000192932">
    <property type="component" value="Plasmid unnamed2"/>
</dbReference>
<reference evidence="2 3" key="1">
    <citation type="submission" date="2017-04" db="EMBL/GenBank/DDBJ databases">
        <title>The Characteristic of a Fine Plant Growth-Promoting Rhizobacteria Bacillus mycoides Gnyt1 and its Whole Genome Sequencing Analysis.</title>
        <authorList>
            <person name="Li J.H."/>
            <person name="Yao T."/>
        </authorList>
    </citation>
    <scope>NUCLEOTIDE SEQUENCE [LARGE SCALE GENOMIC DNA]</scope>
    <source>
        <strain evidence="2 3">Gnyt1</strain>
        <plasmid evidence="3">Plasmid unnamed2</plasmid>
    </source>
</reference>
<dbReference type="SUPFAM" id="SSF140931">
    <property type="entry name" value="Fic-like"/>
    <property type="match status" value="1"/>
</dbReference>
<organism evidence="2 3">
    <name type="scientific">Bacillus mycoides</name>
    <dbReference type="NCBI Taxonomy" id="1405"/>
    <lineage>
        <taxon>Bacteria</taxon>
        <taxon>Bacillati</taxon>
        <taxon>Bacillota</taxon>
        <taxon>Bacilli</taxon>
        <taxon>Bacillales</taxon>
        <taxon>Bacillaceae</taxon>
        <taxon>Bacillus</taxon>
        <taxon>Bacillus cereus group</taxon>
    </lineage>
</organism>
<dbReference type="PANTHER" id="PTHR13504">
    <property type="entry name" value="FIDO DOMAIN-CONTAINING PROTEIN DDB_G0283145"/>
    <property type="match status" value="1"/>
</dbReference>
<evidence type="ECO:0000313" key="2">
    <source>
        <dbReference type="EMBL" id="ARJ25663.1"/>
    </source>
</evidence>
<geneLocation type="plasmid" evidence="2 3">
    <name>unnamed2</name>
</geneLocation>
<evidence type="ECO:0000313" key="3">
    <source>
        <dbReference type="Proteomes" id="UP000192932"/>
    </source>
</evidence>
<dbReference type="PROSITE" id="PS51459">
    <property type="entry name" value="FIDO"/>
    <property type="match status" value="1"/>
</dbReference>
<keyword evidence="2" id="KW-0614">Plasmid</keyword>
<protein>
    <submittedName>
        <fullName evidence="2">Cell filamentation protein Fic</fullName>
    </submittedName>
</protein>
<dbReference type="EMBL" id="CP020745">
    <property type="protein sequence ID" value="ARJ25663.1"/>
    <property type="molecule type" value="Genomic_DNA"/>
</dbReference>
<dbReference type="InterPro" id="IPR040198">
    <property type="entry name" value="Fido_containing"/>
</dbReference>
<gene>
    <name evidence="2" type="ORF">B7492_31985</name>
</gene>
<evidence type="ECO:0000259" key="1">
    <source>
        <dbReference type="PROSITE" id="PS51459"/>
    </source>
</evidence>
<feature type="domain" description="Fido" evidence="1">
    <location>
        <begin position="109"/>
        <end position="270"/>
    </location>
</feature>
<dbReference type="RefSeq" id="WP_085313390.1">
    <property type="nucleotide sequence ID" value="NZ_CP020745.1"/>
</dbReference>
<proteinExistence type="predicted"/>
<dbReference type="Gene3D" id="1.10.3290.10">
    <property type="entry name" value="Fido-like domain"/>
    <property type="match status" value="1"/>
</dbReference>
<dbReference type="InterPro" id="IPR003812">
    <property type="entry name" value="Fido"/>
</dbReference>
<dbReference type="Pfam" id="PF02661">
    <property type="entry name" value="Fic"/>
    <property type="match status" value="1"/>
</dbReference>
<dbReference type="PANTHER" id="PTHR13504:SF38">
    <property type="entry name" value="FIDO DOMAIN-CONTAINING PROTEIN"/>
    <property type="match status" value="1"/>
</dbReference>